<organism evidence="1">
    <name type="scientific">Escherichia coli</name>
    <dbReference type="NCBI Taxonomy" id="562"/>
    <lineage>
        <taxon>Bacteria</taxon>
        <taxon>Pseudomonadati</taxon>
        <taxon>Pseudomonadota</taxon>
        <taxon>Gammaproteobacteria</taxon>
        <taxon>Enterobacterales</taxon>
        <taxon>Enterobacteriaceae</taxon>
        <taxon>Escherichia</taxon>
    </lineage>
</organism>
<name>A0A793GPD9_ECOLX</name>
<sequence length="93" mass="10622">MKLGPALAGGSFPAIQNVTGRQARSFSLFMEIFRFKAFPFFFAVTLCFYLKSPLKRKEMTGAENGLFGLCRFLSLILLLFVTAYRQKKLSRLR</sequence>
<evidence type="ECO:0000313" key="1">
    <source>
        <dbReference type="EMBL" id="HAI2716353.1"/>
    </source>
</evidence>
<proteinExistence type="predicted"/>
<accession>A0A793GPD9</accession>
<comment type="caution">
    <text evidence="1">The sequence shown here is derived from an EMBL/GenBank/DDBJ whole genome shotgun (WGS) entry which is preliminary data.</text>
</comment>
<gene>
    <name evidence="1" type="ORF">HJK60_004746</name>
</gene>
<dbReference type="AlphaFoldDB" id="A0A793GPD9"/>
<reference evidence="1" key="1">
    <citation type="journal article" date="2018" name="Genome Biol.">
        <title>SKESA: strategic k-mer extension for scrupulous assemblies.</title>
        <authorList>
            <person name="Souvorov A."/>
            <person name="Agarwala R."/>
            <person name="Lipman D.J."/>
        </authorList>
    </citation>
    <scope>NUCLEOTIDE SEQUENCE</scope>
    <source>
        <strain evidence="1">2015EL-1673a</strain>
    </source>
</reference>
<dbReference type="EMBL" id="DABDWQ010000040">
    <property type="protein sequence ID" value="HAI2716353.1"/>
    <property type="molecule type" value="Genomic_DNA"/>
</dbReference>
<protein>
    <submittedName>
        <fullName evidence="1">Uncharacterized protein</fullName>
    </submittedName>
</protein>
<reference evidence="1" key="2">
    <citation type="submission" date="2020-03" db="EMBL/GenBank/DDBJ databases">
        <authorList>
            <consortium name="NCBI Pathogen Detection Project"/>
        </authorList>
    </citation>
    <scope>NUCLEOTIDE SEQUENCE</scope>
    <source>
        <strain evidence="1">2015EL-1673a</strain>
    </source>
</reference>